<evidence type="ECO:0000256" key="1">
    <source>
        <dbReference type="SAM" id="MobiDB-lite"/>
    </source>
</evidence>
<gene>
    <name evidence="2" type="ORF">RKE40_29515</name>
</gene>
<name>A0ABU3SGW5_9HYPH</name>
<sequence>MKKHTEINTKNNQTQHNATIAMTPRRAHPDWKPQPCGLSREELRKIVAEILG</sequence>
<dbReference type="Proteomes" id="UP001254257">
    <property type="component" value="Unassembled WGS sequence"/>
</dbReference>
<accession>A0ABU3SGW5</accession>
<evidence type="ECO:0000313" key="2">
    <source>
        <dbReference type="EMBL" id="MDU0344028.1"/>
    </source>
</evidence>
<evidence type="ECO:0000313" key="3">
    <source>
        <dbReference type="Proteomes" id="UP001254257"/>
    </source>
</evidence>
<comment type="caution">
    <text evidence="2">The sequence shown here is derived from an EMBL/GenBank/DDBJ whole genome shotgun (WGS) entry which is preliminary data.</text>
</comment>
<feature type="region of interest" description="Disordered" evidence="1">
    <location>
        <begin position="1"/>
        <end position="36"/>
    </location>
</feature>
<keyword evidence="3" id="KW-1185">Reference proteome</keyword>
<protein>
    <submittedName>
        <fullName evidence="2">Uncharacterized protein</fullName>
    </submittedName>
</protein>
<dbReference type="RefSeq" id="WP_157089626.1">
    <property type="nucleotide sequence ID" value="NZ_JAWDID010000119.1"/>
</dbReference>
<reference evidence="2 3" key="1">
    <citation type="submission" date="2023-09" db="EMBL/GenBank/DDBJ databases">
        <title>Whole genome shotgun sequencing (WGS) of Bosea sp. ZW T0_25, isolated from stored onions (Allium cepa).</title>
        <authorList>
            <person name="Stoll D.A."/>
            <person name="Huch M."/>
        </authorList>
    </citation>
    <scope>NUCLEOTIDE SEQUENCE [LARGE SCALE GENOMIC DNA]</scope>
    <source>
        <strain evidence="2 3">ZW T0_25</strain>
    </source>
</reference>
<organism evidence="2 3">
    <name type="scientific">Bosea rubneri</name>
    <dbReference type="NCBI Taxonomy" id="3075434"/>
    <lineage>
        <taxon>Bacteria</taxon>
        <taxon>Pseudomonadati</taxon>
        <taxon>Pseudomonadota</taxon>
        <taxon>Alphaproteobacteria</taxon>
        <taxon>Hyphomicrobiales</taxon>
        <taxon>Boseaceae</taxon>
        <taxon>Bosea</taxon>
    </lineage>
</organism>
<proteinExistence type="predicted"/>
<dbReference type="EMBL" id="JAWDID010000119">
    <property type="protein sequence ID" value="MDU0344028.1"/>
    <property type="molecule type" value="Genomic_DNA"/>
</dbReference>
<feature type="compositionally biased region" description="Polar residues" evidence="1">
    <location>
        <begin position="8"/>
        <end position="20"/>
    </location>
</feature>